<keyword evidence="2" id="KW-0472">Membrane</keyword>
<keyword evidence="2" id="KW-0812">Transmembrane</keyword>
<evidence type="ECO:0008006" key="5">
    <source>
        <dbReference type="Google" id="ProtNLM"/>
    </source>
</evidence>
<sequence>MSTGMMQDGKGRNGHTPIHQLTRPFEDHQKSSHGERPCGYCNVYFLHRSGLIQHYESGSCRSQLNRHTIRNGIRQADKARLITIPTHLLIEPPPALVTQQSWDEHTQRYKCYLCNPAKLGFKTLDAINAHIASVKHEAKSYKCPHSLCHKPFNTIGGLVQHIESRSCRCLTDGNRWSAYLGVLPGSWKPDRIVRESTILTYLSIEQEEELEEEREAIYLKITGGDEQWDYIGDSFLTRVGSRVLGVVGFVRRSVEYSLWLALKLIIFGMVLTFSLTLAANVFGFARAMVRDRVYSEAFVQVQ</sequence>
<protein>
    <recommendedName>
        <fullName evidence="5">C2H2-type domain-containing protein</fullName>
    </recommendedName>
</protein>
<keyword evidence="2" id="KW-1133">Transmembrane helix</keyword>
<dbReference type="EMBL" id="JBBBZM010000163">
    <property type="protein sequence ID" value="KAL0632551.1"/>
    <property type="molecule type" value="Genomic_DNA"/>
</dbReference>
<feature type="transmembrane region" description="Helical" evidence="2">
    <location>
        <begin position="258"/>
        <end position="282"/>
    </location>
</feature>
<evidence type="ECO:0000313" key="3">
    <source>
        <dbReference type="EMBL" id="KAL0632551.1"/>
    </source>
</evidence>
<evidence type="ECO:0000256" key="2">
    <source>
        <dbReference type="SAM" id="Phobius"/>
    </source>
</evidence>
<organism evidence="3 4">
    <name type="scientific">Discina gigas</name>
    <dbReference type="NCBI Taxonomy" id="1032678"/>
    <lineage>
        <taxon>Eukaryota</taxon>
        <taxon>Fungi</taxon>
        <taxon>Dikarya</taxon>
        <taxon>Ascomycota</taxon>
        <taxon>Pezizomycotina</taxon>
        <taxon>Pezizomycetes</taxon>
        <taxon>Pezizales</taxon>
        <taxon>Discinaceae</taxon>
        <taxon>Discina</taxon>
    </lineage>
</organism>
<dbReference type="Gene3D" id="3.30.160.60">
    <property type="entry name" value="Classic Zinc Finger"/>
    <property type="match status" value="1"/>
</dbReference>
<gene>
    <name evidence="3" type="ORF">Q9L58_008572</name>
</gene>
<proteinExistence type="predicted"/>
<keyword evidence="4" id="KW-1185">Reference proteome</keyword>
<dbReference type="Proteomes" id="UP001447188">
    <property type="component" value="Unassembled WGS sequence"/>
</dbReference>
<evidence type="ECO:0000256" key="1">
    <source>
        <dbReference type="SAM" id="MobiDB-lite"/>
    </source>
</evidence>
<evidence type="ECO:0000313" key="4">
    <source>
        <dbReference type="Proteomes" id="UP001447188"/>
    </source>
</evidence>
<reference evidence="3 4" key="1">
    <citation type="submission" date="2024-02" db="EMBL/GenBank/DDBJ databases">
        <title>Discinaceae phylogenomics.</title>
        <authorList>
            <person name="Dirks A.C."/>
            <person name="James T.Y."/>
        </authorList>
    </citation>
    <scope>NUCLEOTIDE SEQUENCE [LARGE SCALE GENOMIC DNA]</scope>
    <source>
        <strain evidence="3 4">ACD0624</strain>
    </source>
</reference>
<name>A0ABR3G9P7_9PEZI</name>
<comment type="caution">
    <text evidence="3">The sequence shown here is derived from an EMBL/GenBank/DDBJ whole genome shotgun (WGS) entry which is preliminary data.</text>
</comment>
<accession>A0ABR3G9P7</accession>
<feature type="region of interest" description="Disordered" evidence="1">
    <location>
        <begin position="1"/>
        <end position="20"/>
    </location>
</feature>